<keyword evidence="1" id="KW-0560">Oxidoreductase</keyword>
<protein>
    <submittedName>
        <fullName evidence="2">Iron-containing redox enzyme family protein</fullName>
    </submittedName>
</protein>
<evidence type="ECO:0000313" key="2">
    <source>
        <dbReference type="EMBL" id="UWZ58419.1"/>
    </source>
</evidence>
<dbReference type="PANTHER" id="PTHR40279:SF3">
    <property type="entry name" value="4-AMINOBENZOATE SYNTHASE"/>
    <property type="match status" value="1"/>
</dbReference>
<reference evidence="2" key="1">
    <citation type="submission" date="2021-04" db="EMBL/GenBank/DDBJ databases">
        <title>Dactylosporangium aurantiacum NRRL B-8018 full assembly.</title>
        <authorList>
            <person name="Hartkoorn R.C."/>
            <person name="Beaudoing E."/>
            <person name="Hot D."/>
        </authorList>
    </citation>
    <scope>NUCLEOTIDE SEQUENCE</scope>
    <source>
        <strain evidence="2">NRRL B-8018</strain>
    </source>
</reference>
<proteinExistence type="predicted"/>
<dbReference type="Pfam" id="PF14518">
    <property type="entry name" value="Haem_oxygenas_2"/>
    <property type="match status" value="1"/>
</dbReference>
<name>A0A9Q9MIY5_9ACTN</name>
<dbReference type="AlphaFoldDB" id="A0A9Q9MIY5"/>
<dbReference type="EMBL" id="CP073767">
    <property type="protein sequence ID" value="UWZ58419.1"/>
    <property type="molecule type" value="Genomic_DNA"/>
</dbReference>
<dbReference type="RefSeq" id="WP_033365237.1">
    <property type="nucleotide sequence ID" value="NZ_CP073767.1"/>
</dbReference>
<dbReference type="Gene3D" id="1.20.910.10">
    <property type="entry name" value="Heme oxygenase-like"/>
    <property type="match status" value="1"/>
</dbReference>
<dbReference type="InterPro" id="IPR016084">
    <property type="entry name" value="Haem_Oase-like_multi-hlx"/>
</dbReference>
<evidence type="ECO:0000313" key="3">
    <source>
        <dbReference type="Proteomes" id="UP001058003"/>
    </source>
</evidence>
<evidence type="ECO:0000256" key="1">
    <source>
        <dbReference type="ARBA" id="ARBA00023002"/>
    </source>
</evidence>
<dbReference type="Proteomes" id="UP001058003">
    <property type="component" value="Chromosome"/>
</dbReference>
<dbReference type="SUPFAM" id="SSF48613">
    <property type="entry name" value="Heme oxygenase-like"/>
    <property type="match status" value="1"/>
</dbReference>
<dbReference type="KEGG" id="daur:Daura_20920"/>
<dbReference type="PANTHER" id="PTHR40279">
    <property type="entry name" value="PQQC-LIKE PROTEIN"/>
    <property type="match status" value="1"/>
</dbReference>
<dbReference type="InterPro" id="IPR039068">
    <property type="entry name" value="PqqC-like"/>
</dbReference>
<keyword evidence="3" id="KW-1185">Reference proteome</keyword>
<dbReference type="GO" id="GO:0016491">
    <property type="term" value="F:oxidoreductase activity"/>
    <property type="evidence" value="ECO:0007669"/>
    <property type="project" value="UniProtKB-KW"/>
</dbReference>
<gene>
    <name evidence="2" type="ORF">Daura_20920</name>
</gene>
<sequence>MAEDEFFEQLDDVVAAGWRRIHNGPFFNYVREHAPDRELYQRTMWELWHYIQHNPLNQAVAVLGAPPRNTHLVRYAVEHAMEEISHEKMIEHDLRAVGLLDEAMYDAVPLPATQAFIAYLYYVGLTQGAVPRMGYSYWAENAYDHIGELLGKARAELGLTDRELSFFVAHSTIDQKHSKEVEDALRRHAVTAQQQAQVIEVARTSLHLNEAMLAGVLERYLADRG</sequence>
<organism evidence="2 3">
    <name type="scientific">Dactylosporangium aurantiacum</name>
    <dbReference type="NCBI Taxonomy" id="35754"/>
    <lineage>
        <taxon>Bacteria</taxon>
        <taxon>Bacillati</taxon>
        <taxon>Actinomycetota</taxon>
        <taxon>Actinomycetes</taxon>
        <taxon>Micromonosporales</taxon>
        <taxon>Micromonosporaceae</taxon>
        <taxon>Dactylosporangium</taxon>
    </lineage>
</organism>
<accession>A0A9Q9MIY5</accession>